<keyword evidence="2" id="KW-0805">Transcription regulation</keyword>
<dbReference type="SUPFAM" id="SSF88946">
    <property type="entry name" value="Sigma2 domain of RNA polymerase sigma factors"/>
    <property type="match status" value="1"/>
</dbReference>
<dbReference type="InterPro" id="IPR013325">
    <property type="entry name" value="RNA_pol_sigma_r2"/>
</dbReference>
<dbReference type="InterPro" id="IPR039425">
    <property type="entry name" value="RNA_pol_sigma-70-like"/>
</dbReference>
<proteinExistence type="inferred from homology"/>
<evidence type="ECO:0000313" key="8">
    <source>
        <dbReference type="EMBL" id="GAA1181579.1"/>
    </source>
</evidence>
<dbReference type="PROSITE" id="PS50943">
    <property type="entry name" value="HTH_CROC1"/>
    <property type="match status" value="1"/>
</dbReference>
<dbReference type="Gene3D" id="1.10.10.10">
    <property type="entry name" value="Winged helix-like DNA-binding domain superfamily/Winged helix DNA-binding domain"/>
    <property type="match status" value="1"/>
</dbReference>
<dbReference type="EMBL" id="BAAAKV010000040">
    <property type="protein sequence ID" value="GAA1181579.1"/>
    <property type="molecule type" value="Genomic_DNA"/>
</dbReference>
<protein>
    <recommendedName>
        <fullName evidence="7">HTH cro/C1-type domain-containing protein</fullName>
    </recommendedName>
</protein>
<dbReference type="SUPFAM" id="SSF47413">
    <property type="entry name" value="lambda repressor-like DNA-binding domains"/>
    <property type="match status" value="1"/>
</dbReference>
<dbReference type="InterPro" id="IPR036388">
    <property type="entry name" value="WH-like_DNA-bd_sf"/>
</dbReference>
<dbReference type="Gene3D" id="1.10.260.40">
    <property type="entry name" value="lambda repressor-like DNA-binding domains"/>
    <property type="match status" value="1"/>
</dbReference>
<dbReference type="PANTHER" id="PTHR43133">
    <property type="entry name" value="RNA POLYMERASE ECF-TYPE SIGMA FACTO"/>
    <property type="match status" value="1"/>
</dbReference>
<name>A0ABP4FL36_9ACTN</name>
<keyword evidence="3" id="KW-0731">Sigma factor</keyword>
<evidence type="ECO:0000256" key="4">
    <source>
        <dbReference type="ARBA" id="ARBA00023125"/>
    </source>
</evidence>
<dbReference type="InterPro" id="IPR013324">
    <property type="entry name" value="RNA_pol_sigma_r3/r4-like"/>
</dbReference>
<feature type="compositionally biased region" description="Low complexity" evidence="6">
    <location>
        <begin position="110"/>
        <end position="127"/>
    </location>
</feature>
<dbReference type="Gene3D" id="1.10.1740.10">
    <property type="match status" value="1"/>
</dbReference>
<evidence type="ECO:0000313" key="9">
    <source>
        <dbReference type="Proteomes" id="UP001501371"/>
    </source>
</evidence>
<feature type="compositionally biased region" description="Basic and acidic residues" evidence="6">
    <location>
        <begin position="45"/>
        <end position="66"/>
    </location>
</feature>
<dbReference type="PANTHER" id="PTHR43133:SF8">
    <property type="entry name" value="RNA POLYMERASE SIGMA FACTOR HI_1459-RELATED"/>
    <property type="match status" value="1"/>
</dbReference>
<dbReference type="Pfam" id="PF08281">
    <property type="entry name" value="Sigma70_r4_2"/>
    <property type="match status" value="1"/>
</dbReference>
<dbReference type="Proteomes" id="UP001501371">
    <property type="component" value="Unassembled WGS sequence"/>
</dbReference>
<keyword evidence="4" id="KW-0238">DNA-binding</keyword>
<dbReference type="SUPFAM" id="SSF88659">
    <property type="entry name" value="Sigma3 and sigma4 domains of RNA polymerase sigma factors"/>
    <property type="match status" value="1"/>
</dbReference>
<evidence type="ECO:0000259" key="7">
    <source>
        <dbReference type="PROSITE" id="PS50943"/>
    </source>
</evidence>
<dbReference type="CDD" id="cd00093">
    <property type="entry name" value="HTH_XRE"/>
    <property type="match status" value="1"/>
</dbReference>
<evidence type="ECO:0000256" key="6">
    <source>
        <dbReference type="SAM" id="MobiDB-lite"/>
    </source>
</evidence>
<reference evidence="9" key="1">
    <citation type="journal article" date="2019" name="Int. J. Syst. Evol. Microbiol.">
        <title>The Global Catalogue of Microorganisms (GCM) 10K type strain sequencing project: providing services to taxonomists for standard genome sequencing and annotation.</title>
        <authorList>
            <consortium name="The Broad Institute Genomics Platform"/>
            <consortium name="The Broad Institute Genome Sequencing Center for Infectious Disease"/>
            <person name="Wu L."/>
            <person name="Ma J."/>
        </authorList>
    </citation>
    <scope>NUCLEOTIDE SEQUENCE [LARGE SCALE GENOMIC DNA]</scope>
    <source>
        <strain evidence="9">JCM 12696</strain>
    </source>
</reference>
<dbReference type="InterPro" id="IPR013249">
    <property type="entry name" value="RNA_pol_sigma70_r4_t2"/>
</dbReference>
<feature type="region of interest" description="Disordered" evidence="6">
    <location>
        <begin position="300"/>
        <end position="335"/>
    </location>
</feature>
<feature type="compositionally biased region" description="Basic and acidic residues" evidence="6">
    <location>
        <begin position="87"/>
        <end position="107"/>
    </location>
</feature>
<organism evidence="8 9">
    <name type="scientific">Streptomyces hebeiensis</name>
    <dbReference type="NCBI Taxonomy" id="229486"/>
    <lineage>
        <taxon>Bacteria</taxon>
        <taxon>Bacillati</taxon>
        <taxon>Actinomycetota</taxon>
        <taxon>Actinomycetes</taxon>
        <taxon>Kitasatosporales</taxon>
        <taxon>Streptomycetaceae</taxon>
        <taxon>Streptomyces</taxon>
    </lineage>
</organism>
<evidence type="ECO:0000256" key="2">
    <source>
        <dbReference type="ARBA" id="ARBA00023015"/>
    </source>
</evidence>
<dbReference type="InterPro" id="IPR010982">
    <property type="entry name" value="Lambda_DNA-bd_dom_sf"/>
</dbReference>
<gene>
    <name evidence="8" type="ORF">GCM10009654_43430</name>
</gene>
<comment type="similarity">
    <text evidence="1">Belongs to the sigma-70 factor family. ECF subfamily.</text>
</comment>
<sequence>MTERQIAAAVGVSRSTLRSWERGRTSPRGPKGEAYARLLTAGVAEPRKAAARSREPGRTKPGEGAERTTGSAAAKTARSAETSTSSERVRPAGRDNTGRDAADRGIAHQDAAGRGAAVRDAAGRVAGIEQRGAKLPGTTAPGVEAARPDAAGGKRAGGDARPTAPCITTGTAPRTAEKTPKTTAGRNGGTAAGGPDTLGDSGAAADTEMRLGTFTEVGPLTPGRAFDALYARNAPALLHQAYLLTGLRGLSQESVEHAFRLAWERWPEVATDRDPAGWVRAAAHEYALSPWHRMRRLREEADVADRKPDRAGRKARKRREEQPAEPTRDEGPADRALREALLDLPPAYRRAVLLYDGLGLDLPETAAETEASTAATASRLTHARAALAERLPELADPALLHARLGALTRAAAPAAIPQPRKVRTACERRARRLTRSAVAFTVLIIGATSFTLATAPRQYIPPLSPGERIGGVPVSSGPQRLSKQDLELRRKLRAEPVNGPSRLVPEAR</sequence>
<feature type="compositionally biased region" description="Low complexity" evidence="6">
    <location>
        <begin position="68"/>
        <end position="86"/>
    </location>
</feature>
<keyword evidence="5" id="KW-0804">Transcription</keyword>
<feature type="domain" description="HTH cro/C1-type" evidence="7">
    <location>
        <begin position="4"/>
        <end position="27"/>
    </location>
</feature>
<evidence type="ECO:0000256" key="3">
    <source>
        <dbReference type="ARBA" id="ARBA00023082"/>
    </source>
</evidence>
<dbReference type="Pfam" id="PF01381">
    <property type="entry name" value="HTH_3"/>
    <property type="match status" value="1"/>
</dbReference>
<evidence type="ECO:0000256" key="5">
    <source>
        <dbReference type="ARBA" id="ARBA00023163"/>
    </source>
</evidence>
<accession>A0ABP4FL36</accession>
<evidence type="ECO:0000256" key="1">
    <source>
        <dbReference type="ARBA" id="ARBA00010641"/>
    </source>
</evidence>
<feature type="region of interest" description="Disordered" evidence="6">
    <location>
        <begin position="1"/>
        <end position="203"/>
    </location>
</feature>
<dbReference type="InterPro" id="IPR001387">
    <property type="entry name" value="Cro/C1-type_HTH"/>
</dbReference>
<comment type="caution">
    <text evidence="8">The sequence shown here is derived from an EMBL/GenBank/DDBJ whole genome shotgun (WGS) entry which is preliminary data.</text>
</comment>
<feature type="region of interest" description="Disordered" evidence="6">
    <location>
        <begin position="462"/>
        <end position="508"/>
    </location>
</feature>
<keyword evidence="9" id="KW-1185">Reference proteome</keyword>